<dbReference type="Pfam" id="PF12796">
    <property type="entry name" value="Ank_2"/>
    <property type="match status" value="1"/>
</dbReference>
<evidence type="ECO:0000313" key="3">
    <source>
        <dbReference type="EMBL" id="EAT78336.1"/>
    </source>
</evidence>
<feature type="compositionally biased region" description="Basic and acidic residues" evidence="2">
    <location>
        <begin position="127"/>
        <end position="137"/>
    </location>
</feature>
<evidence type="ECO:0000256" key="2">
    <source>
        <dbReference type="SAM" id="MobiDB-lite"/>
    </source>
</evidence>
<dbReference type="InterPro" id="IPR036770">
    <property type="entry name" value="Ankyrin_rpt-contain_sf"/>
</dbReference>
<dbReference type="GeneID" id="5981220"/>
<evidence type="ECO:0000256" key="1">
    <source>
        <dbReference type="PROSITE-ProRule" id="PRU00023"/>
    </source>
</evidence>
<feature type="compositionally biased region" description="Polar residues" evidence="2">
    <location>
        <begin position="1"/>
        <end position="11"/>
    </location>
</feature>
<dbReference type="PROSITE" id="PS50088">
    <property type="entry name" value="ANK_REPEAT"/>
    <property type="match status" value="1"/>
</dbReference>
<dbReference type="OMA" id="ADEFMAS"/>
<protein>
    <submittedName>
        <fullName evidence="3">Uncharacterized protein</fullName>
    </submittedName>
</protein>
<dbReference type="AlphaFoldDB" id="Q0U1T9"/>
<dbReference type="SUPFAM" id="SSF48403">
    <property type="entry name" value="Ankyrin repeat"/>
    <property type="match status" value="1"/>
</dbReference>
<dbReference type="eggNOG" id="ENOG502SRF2">
    <property type="taxonomic scope" value="Eukaryota"/>
</dbReference>
<dbReference type="RefSeq" id="XP_001804296.1">
    <property type="nucleotide sequence ID" value="XM_001804244.1"/>
</dbReference>
<dbReference type="PROSITE" id="PS50297">
    <property type="entry name" value="ANK_REP_REGION"/>
    <property type="match status" value="1"/>
</dbReference>
<dbReference type="CDD" id="cd14688">
    <property type="entry name" value="bZIP_YAP"/>
    <property type="match status" value="1"/>
</dbReference>
<feature type="repeat" description="ANK" evidence="1">
    <location>
        <begin position="330"/>
        <end position="357"/>
    </location>
</feature>
<keyword evidence="1" id="KW-0040">ANK repeat</keyword>
<organism evidence="3 4">
    <name type="scientific">Phaeosphaeria nodorum (strain SN15 / ATCC MYA-4574 / FGSC 10173)</name>
    <name type="common">Glume blotch fungus</name>
    <name type="synonym">Parastagonospora nodorum</name>
    <dbReference type="NCBI Taxonomy" id="321614"/>
    <lineage>
        <taxon>Eukaryota</taxon>
        <taxon>Fungi</taxon>
        <taxon>Dikarya</taxon>
        <taxon>Ascomycota</taxon>
        <taxon>Pezizomycotina</taxon>
        <taxon>Dothideomycetes</taxon>
        <taxon>Pleosporomycetidae</taxon>
        <taxon>Pleosporales</taxon>
        <taxon>Pleosporineae</taxon>
        <taxon>Phaeosphaeriaceae</taxon>
        <taxon>Parastagonospora</taxon>
    </lineage>
</organism>
<dbReference type="Gene3D" id="1.25.40.20">
    <property type="entry name" value="Ankyrin repeat-containing domain"/>
    <property type="match status" value="1"/>
</dbReference>
<evidence type="ECO:0000313" key="4">
    <source>
        <dbReference type="Proteomes" id="UP000001055"/>
    </source>
</evidence>
<accession>Q0U1T9</accession>
<dbReference type="EMBL" id="CH445354">
    <property type="protein sequence ID" value="EAT78336.1"/>
    <property type="molecule type" value="Genomic_DNA"/>
</dbReference>
<dbReference type="VEuPathDB" id="FungiDB:JI435_140990"/>
<sequence length="357" mass="38878">MSSPSPTSNSFKCGRPPNSAYIDLMKPNEDWRTMEDATERRKVQNRLAQRAYRRSLREKNTEVQMLKKQLQKFRKGNDSSSVSSSSSRGSYHSPSPSQLPSNTSSSGSNNSPHFKDEDTLSNGESFSRSKGDVEDQRPAASSPRCSESDSYMNDTVDIDMDASSLHFTTWMDRYFSMGVDETLDTAGPLLPNFDLLTATDFASCKAGTTGAAPPESIFNNCQSITNPTVKQIGTPIAPSDWSLCPSIRSGLPTNLEHHLSGTQDRHMDATATPSQFATPPPPAAIIGGKSEVSPDVSASLLHLAVASGHLETVRLLIRHKKYLMLERDSEGYTPLQLAIVLGMTDIVALFLQNGGIS</sequence>
<reference evidence="4" key="1">
    <citation type="journal article" date="2007" name="Plant Cell">
        <title>Dothideomycete-plant interactions illuminated by genome sequencing and EST analysis of the wheat pathogen Stagonospora nodorum.</title>
        <authorList>
            <person name="Hane J.K."/>
            <person name="Lowe R.G."/>
            <person name="Solomon P.S."/>
            <person name="Tan K.C."/>
            <person name="Schoch C.L."/>
            <person name="Spatafora J.W."/>
            <person name="Crous P.W."/>
            <person name="Kodira C."/>
            <person name="Birren B.W."/>
            <person name="Galagan J.E."/>
            <person name="Torriani S.F."/>
            <person name="McDonald B.A."/>
            <person name="Oliver R.P."/>
        </authorList>
    </citation>
    <scope>NUCLEOTIDE SEQUENCE [LARGE SCALE GENOMIC DNA]</scope>
    <source>
        <strain evidence="4">SN15 / ATCC MYA-4574 / FGSC 10173</strain>
    </source>
</reference>
<feature type="compositionally biased region" description="Basic and acidic residues" evidence="2">
    <location>
        <begin position="26"/>
        <end position="42"/>
    </location>
</feature>
<proteinExistence type="predicted"/>
<feature type="compositionally biased region" description="Low complexity" evidence="2">
    <location>
        <begin position="79"/>
        <end position="112"/>
    </location>
</feature>
<dbReference type="KEGG" id="pno:SNOG_14099"/>
<name>Q0U1T9_PHANO</name>
<feature type="region of interest" description="Disordered" evidence="2">
    <location>
        <begin position="1"/>
        <end position="152"/>
    </location>
</feature>
<dbReference type="Proteomes" id="UP000001055">
    <property type="component" value="Unassembled WGS sequence"/>
</dbReference>
<dbReference type="InParanoid" id="Q0U1T9"/>
<gene>
    <name evidence="3" type="ORF">SNOG_14099</name>
</gene>
<dbReference type="InterPro" id="IPR002110">
    <property type="entry name" value="Ankyrin_rpt"/>
</dbReference>
<dbReference type="HOGENOM" id="CLU_056597_0_0_1"/>
<feature type="compositionally biased region" description="Polar residues" evidence="2">
    <location>
        <begin position="143"/>
        <end position="152"/>
    </location>
</feature>